<dbReference type="AlphaFoldDB" id="A0A951PSV6"/>
<protein>
    <submittedName>
        <fullName evidence="1">Uncharacterized protein</fullName>
    </submittedName>
</protein>
<reference evidence="1" key="1">
    <citation type="submission" date="2021-05" db="EMBL/GenBank/DDBJ databases">
        <authorList>
            <person name="Pietrasiak N."/>
            <person name="Ward R."/>
            <person name="Stajich J.E."/>
            <person name="Kurbessoian T."/>
        </authorList>
    </citation>
    <scope>NUCLEOTIDE SEQUENCE</scope>
    <source>
        <strain evidence="1">CPER-KK1</strain>
    </source>
</reference>
<gene>
    <name evidence="1" type="ORF">KME25_28550</name>
</gene>
<reference evidence="1" key="2">
    <citation type="journal article" date="2022" name="Microbiol. Resour. Announc.">
        <title>Metagenome Sequencing to Explore Phylogenomics of Terrestrial Cyanobacteria.</title>
        <authorList>
            <person name="Ward R.D."/>
            <person name="Stajich J.E."/>
            <person name="Johansen J.R."/>
            <person name="Huntemann M."/>
            <person name="Clum A."/>
            <person name="Foster B."/>
            <person name="Foster B."/>
            <person name="Roux S."/>
            <person name="Palaniappan K."/>
            <person name="Varghese N."/>
            <person name="Mukherjee S."/>
            <person name="Reddy T.B.K."/>
            <person name="Daum C."/>
            <person name="Copeland A."/>
            <person name="Chen I.A."/>
            <person name="Ivanova N.N."/>
            <person name="Kyrpides N.C."/>
            <person name="Shapiro N."/>
            <person name="Eloe-Fadrosh E.A."/>
            <person name="Pietrasiak N."/>
        </authorList>
    </citation>
    <scope>NUCLEOTIDE SEQUENCE</scope>
    <source>
        <strain evidence="1">CPER-KK1</strain>
    </source>
</reference>
<sequence>MTHPIGYHTGYDPKTQSPEVLHNLQERFGSQLQQMTYEQKIVFRAALADYIANKPVHQPSPHPEEITLIDCCIESAGVDWNIWDEDPELVEYIQACSQLSEGNIEGLIEALTAQIGGKVYASRTHTDHWEVSL</sequence>
<organism evidence="1 2">
    <name type="scientific">Symplocastrum torsivum CPER-KK1</name>
    <dbReference type="NCBI Taxonomy" id="450513"/>
    <lineage>
        <taxon>Bacteria</taxon>
        <taxon>Bacillati</taxon>
        <taxon>Cyanobacteriota</taxon>
        <taxon>Cyanophyceae</taxon>
        <taxon>Oscillatoriophycideae</taxon>
        <taxon>Oscillatoriales</taxon>
        <taxon>Microcoleaceae</taxon>
        <taxon>Symplocastrum</taxon>
    </lineage>
</organism>
<evidence type="ECO:0000313" key="2">
    <source>
        <dbReference type="Proteomes" id="UP000753908"/>
    </source>
</evidence>
<accession>A0A951PSV6</accession>
<comment type="caution">
    <text evidence="1">The sequence shown here is derived from an EMBL/GenBank/DDBJ whole genome shotgun (WGS) entry which is preliminary data.</text>
</comment>
<evidence type="ECO:0000313" key="1">
    <source>
        <dbReference type="EMBL" id="MBW4548357.1"/>
    </source>
</evidence>
<dbReference type="Proteomes" id="UP000753908">
    <property type="component" value="Unassembled WGS sequence"/>
</dbReference>
<name>A0A951PSV6_9CYAN</name>
<dbReference type="EMBL" id="JAHHIF010000060">
    <property type="protein sequence ID" value="MBW4548357.1"/>
    <property type="molecule type" value="Genomic_DNA"/>
</dbReference>
<proteinExistence type="predicted"/>